<gene>
    <name evidence="1" type="ORF">GKO32_28130</name>
</gene>
<dbReference type="RefSeq" id="WP_154759925.1">
    <property type="nucleotide sequence ID" value="NZ_WMBA01000054.1"/>
</dbReference>
<dbReference type="OrthoDB" id="3633007at2"/>
<evidence type="ECO:0000313" key="1">
    <source>
        <dbReference type="EMBL" id="MTD57818.1"/>
    </source>
</evidence>
<evidence type="ECO:0000313" key="2">
    <source>
        <dbReference type="Proteomes" id="UP000440096"/>
    </source>
</evidence>
<accession>A0A6N7Z0K6</accession>
<name>A0A6N7Z0K6_9PSEU</name>
<sequence>MAKNAFPPIKTGTSLLTKVVGLLILIALLTLVVKHPTDAATWVGQAGHFVGTVIDGLASFLQHAIG</sequence>
<dbReference type="EMBL" id="WMBA01000054">
    <property type="protein sequence ID" value="MTD57818.1"/>
    <property type="molecule type" value="Genomic_DNA"/>
</dbReference>
<proteinExistence type="predicted"/>
<protein>
    <submittedName>
        <fullName evidence="1">Uncharacterized protein</fullName>
    </submittedName>
</protein>
<reference evidence="1 2" key="1">
    <citation type="submission" date="2019-11" db="EMBL/GenBank/DDBJ databases">
        <title>Draft genome of Amycolatopsis RM579.</title>
        <authorList>
            <person name="Duangmal K."/>
            <person name="Mingma R."/>
        </authorList>
    </citation>
    <scope>NUCLEOTIDE SEQUENCE [LARGE SCALE GENOMIC DNA]</scope>
    <source>
        <strain evidence="1 2">RM579</strain>
    </source>
</reference>
<dbReference type="AlphaFoldDB" id="A0A6N7Z0K6"/>
<keyword evidence="2" id="KW-1185">Reference proteome</keyword>
<comment type="caution">
    <text evidence="1">The sequence shown here is derived from an EMBL/GenBank/DDBJ whole genome shotgun (WGS) entry which is preliminary data.</text>
</comment>
<organism evidence="1 2">
    <name type="scientific">Amycolatopsis pithecellobii</name>
    <dbReference type="NCBI Taxonomy" id="664692"/>
    <lineage>
        <taxon>Bacteria</taxon>
        <taxon>Bacillati</taxon>
        <taxon>Actinomycetota</taxon>
        <taxon>Actinomycetes</taxon>
        <taxon>Pseudonocardiales</taxon>
        <taxon>Pseudonocardiaceae</taxon>
        <taxon>Amycolatopsis</taxon>
    </lineage>
</organism>
<dbReference type="Proteomes" id="UP000440096">
    <property type="component" value="Unassembled WGS sequence"/>
</dbReference>